<evidence type="ECO:0000313" key="3">
    <source>
        <dbReference type="Proteomes" id="UP000824115"/>
    </source>
</evidence>
<reference evidence="2" key="1">
    <citation type="journal article" date="2021" name="PeerJ">
        <title>Extensive microbial diversity within the chicken gut microbiome revealed by metagenomics and culture.</title>
        <authorList>
            <person name="Gilroy R."/>
            <person name="Ravi A."/>
            <person name="Getino M."/>
            <person name="Pursley I."/>
            <person name="Horton D.L."/>
            <person name="Alikhan N.F."/>
            <person name="Baker D."/>
            <person name="Gharbi K."/>
            <person name="Hall N."/>
            <person name="Watson M."/>
            <person name="Adriaenssens E.M."/>
            <person name="Foster-Nyarko E."/>
            <person name="Jarju S."/>
            <person name="Secka A."/>
            <person name="Antonio M."/>
            <person name="Oren A."/>
            <person name="Chaudhuri R.R."/>
            <person name="La Ragione R."/>
            <person name="Hildebrand F."/>
            <person name="Pallen M.J."/>
        </authorList>
    </citation>
    <scope>NUCLEOTIDE SEQUENCE</scope>
    <source>
        <strain evidence="2">Gambia16-554</strain>
    </source>
</reference>
<comment type="caution">
    <text evidence="2">The sequence shown here is derived from an EMBL/GenBank/DDBJ whole genome shotgun (WGS) entry which is preliminary data.</text>
</comment>
<accession>A0A9D2KB15</accession>
<reference evidence="2" key="2">
    <citation type="submission" date="2021-04" db="EMBL/GenBank/DDBJ databases">
        <authorList>
            <person name="Gilroy R."/>
        </authorList>
    </citation>
    <scope>NUCLEOTIDE SEQUENCE</scope>
    <source>
        <strain evidence="2">Gambia16-554</strain>
    </source>
</reference>
<gene>
    <name evidence="2" type="ORF">IAC04_05125</name>
</gene>
<dbReference type="EMBL" id="DXAW01000093">
    <property type="protein sequence ID" value="HIZ85852.1"/>
    <property type="molecule type" value="Genomic_DNA"/>
</dbReference>
<protein>
    <submittedName>
        <fullName evidence="2">Uncharacterized protein</fullName>
    </submittedName>
</protein>
<dbReference type="Proteomes" id="UP000824115">
    <property type="component" value="Unassembled WGS sequence"/>
</dbReference>
<proteinExistence type="predicted"/>
<organism evidence="2 3">
    <name type="scientific">Candidatus Coprenecus stercoravium</name>
    <dbReference type="NCBI Taxonomy" id="2840735"/>
    <lineage>
        <taxon>Bacteria</taxon>
        <taxon>Pseudomonadati</taxon>
        <taxon>Bacteroidota</taxon>
        <taxon>Bacteroidia</taxon>
        <taxon>Bacteroidales</taxon>
        <taxon>Rikenellaceae</taxon>
        <taxon>Rikenellaceae incertae sedis</taxon>
        <taxon>Candidatus Coprenecus</taxon>
    </lineage>
</organism>
<name>A0A9D2KB15_9BACT</name>
<evidence type="ECO:0000313" key="2">
    <source>
        <dbReference type="EMBL" id="HIZ85852.1"/>
    </source>
</evidence>
<sequence length="157" mass="17545">MRKFITIAAFLLSTVMLLHAEDELKIFVAAPDGITHENAAATLKSNLTQALVLNNVSAEYSRFIMRTDAILLSKDVTPTAPPMYVTELEISIFITDIETGENLSQTSFTVKGIADNDKSSYMDAVKKIKARDPKLRAMINQAKEYYNEHINQSDKTE</sequence>
<feature type="signal peptide" evidence="1">
    <location>
        <begin position="1"/>
        <end position="20"/>
    </location>
</feature>
<keyword evidence="1" id="KW-0732">Signal</keyword>
<evidence type="ECO:0000256" key="1">
    <source>
        <dbReference type="SAM" id="SignalP"/>
    </source>
</evidence>
<dbReference type="AlphaFoldDB" id="A0A9D2KB15"/>
<feature type="chain" id="PRO_5039411617" evidence="1">
    <location>
        <begin position="21"/>
        <end position="157"/>
    </location>
</feature>